<feature type="compositionally biased region" description="Basic and acidic residues" evidence="1">
    <location>
        <begin position="882"/>
        <end position="895"/>
    </location>
</feature>
<reference evidence="4" key="1">
    <citation type="submission" date="2012-12" db="EMBL/GenBank/DDBJ databases">
        <authorList>
            <person name="Hellsten U."/>
            <person name="Grimwood J."/>
            <person name="Chapman J.A."/>
            <person name="Shapiro H."/>
            <person name="Aerts A."/>
            <person name="Otillar R.P."/>
            <person name="Terry A.Y."/>
            <person name="Boore J.L."/>
            <person name="Simakov O."/>
            <person name="Marletaz F."/>
            <person name="Cho S.-J."/>
            <person name="Edsinger-Gonzales E."/>
            <person name="Havlak P."/>
            <person name="Kuo D.-H."/>
            <person name="Larsson T."/>
            <person name="Lv J."/>
            <person name="Arendt D."/>
            <person name="Savage R."/>
            <person name="Osoegawa K."/>
            <person name="de Jong P."/>
            <person name="Lindberg D.R."/>
            <person name="Seaver E.C."/>
            <person name="Weisblat D.A."/>
            <person name="Putnam N.H."/>
            <person name="Grigoriev I.V."/>
            <person name="Rokhsar D.S."/>
        </authorList>
    </citation>
    <scope>NUCLEOTIDE SEQUENCE</scope>
    <source>
        <strain evidence="4">I ESC-2004</strain>
    </source>
</reference>
<sequence>MADIRELLANIKWSQEKYSPASLVKRRNQFPNIIKITRITNGEREEELCRANAWVEQMRVMSRDKKGRLISFPLNFPVKFQVIHRGSTARIKMKTLKSLVKKGDLPITVRIDPNKSFHDDGGLGQAAVMDDFTVMHKYVERFLVCNAIKGVQVLMKNLEECMVIRIEFYPLDRETKASGNLVLLIKVCVLKPAVTLVPQYAELEIELCQGLIQGPKEHWRILHNTFDFAARDIPFSKIQGSQAILLHTRESGVSSQGAAVRPVQQSRAVPEVAESSESRAEPDPAEEPLYAKVNKSRGDRQDDLFSRQLETELTSETLDSVVGHAEVNSNSNNTEQKTEREEIVQAAEEQQTLETNDQLQSEQNSTKQNSRESTLVRVGTVENVVSLGSESSSATQVSECSKQEGHDFNNNVQEVDERLSEKFDDLYATVTRDQDKNNFDGVTKPGITTILVTADDNSSNIAYTHRDTSLSASTGNLQLAAQQEAEQSQRHNSMASYRPRERVYSRDTASELSQSGDRIYGTALIHNGKSAVDYGTKDHNGKIPTFYSMTDLRIHGHHPRTQRSHERRRMRRSEGSAQYHNQTLPPAITRIHTSSVMSGYEEEPRHYSASTLDNAELYKSSVYIPPDDEDDYVVRREPSQQQLHIKVNKPRKNKGRSEDPQFTNIHGVNESHNRPTGKRHNSGALHISINGGGERSNVWSPVSPTTLGSTASMPSPGAYSDDPSEIDPRYVNGYNALIQRQRGRREQTVPQRQPGNLYQKAPQPRDQQKKVAAKKKNRSAYNQRQQSRSTRSSSRGSGSSYRTSSVAIEEEDFDIPGHITVNANYQQQQNRSRNYYGSSNESETDSDEDNMDDNVVNAEEFAKPGDKEFYTRDKDYFYHTTGKESGLRKRNDDPSPSRLGTMGGWTTTSSVEYNAAKSRSQENERNLSSNSVFDDDQSESSDEGPAVEAEIISKVDRKDFPKQVLNFAIPDKTTKTSTSKIPSSIRNTEVVEGNVRQIPQAKQAYQAPDRQTSVSSKDTHDESAVPSGERRISIINVGGEPQVTTNSTISLSSPRSDDTPTSPNTEMRQIFGNIIADAKSEAFKEIDKMDDNRIQADDKQKNSSQVSITTHEQGKEKDVTVTMTGITSPPAQAKPPALDFSSELQQKLAKRMNSMESPKENATEAGYGYVPAGLSTLEREKGGYQIRSSHGRLASKEDQYITKSGHVKSNEVSKDYYVAPSVKSSKASESTKSSTTTTTTKVTKKTSSASKSNDKPAVEIHIENASRSNSTKKVDGPKKSVAYPAVAKSEYQKSSKENTSQQATSTAPVMRSKEAKQENVATVKPTSQADKPKVRPVSTISQIVDSTLPDQQEMETSHLETLHDSIKDLDDYLKSQDPDAISQISARSSRHMEHFNFTLKDGKSSEMTFF</sequence>
<gene>
    <name evidence="2" type="ORF">CAPTEDRAFT_200071</name>
</gene>
<evidence type="ECO:0000313" key="4">
    <source>
        <dbReference type="Proteomes" id="UP000014760"/>
    </source>
</evidence>
<feature type="compositionally biased region" description="Acidic residues" evidence="1">
    <location>
        <begin position="842"/>
        <end position="851"/>
    </location>
</feature>
<feature type="region of interest" description="Disordered" evidence="1">
    <location>
        <begin position="481"/>
        <end position="512"/>
    </location>
</feature>
<keyword evidence="4" id="KW-1185">Reference proteome</keyword>
<feature type="compositionally biased region" description="Low complexity" evidence="1">
    <location>
        <begin position="1050"/>
        <end position="1064"/>
    </location>
</feature>
<feature type="compositionally biased region" description="Polar residues" evidence="1">
    <location>
        <begin position="1102"/>
        <end position="1111"/>
    </location>
</feature>
<reference evidence="3" key="3">
    <citation type="submission" date="2015-06" db="UniProtKB">
        <authorList>
            <consortium name="EnsemblMetazoa"/>
        </authorList>
    </citation>
    <scope>IDENTIFICATION</scope>
</reference>
<feature type="region of interest" description="Disordered" evidence="1">
    <location>
        <begin position="1197"/>
        <end position="1336"/>
    </location>
</feature>
<accession>R7TQN8</accession>
<feature type="compositionally biased region" description="Polar residues" evidence="1">
    <location>
        <begin position="697"/>
        <end position="713"/>
    </location>
</feature>
<dbReference type="HOGENOM" id="CLU_253735_0_0_1"/>
<feature type="compositionally biased region" description="Basic and acidic residues" evidence="1">
    <location>
        <begin position="1017"/>
        <end position="1032"/>
    </location>
</feature>
<feature type="region of interest" description="Disordered" evidence="1">
    <location>
        <begin position="557"/>
        <end position="578"/>
    </location>
</feature>
<evidence type="ECO:0000256" key="1">
    <source>
        <dbReference type="SAM" id="MobiDB-lite"/>
    </source>
</evidence>
<dbReference type="EnsemblMetazoa" id="CapteT200071">
    <property type="protein sequence ID" value="CapteP200071"/>
    <property type="gene ID" value="CapteG200071"/>
</dbReference>
<feature type="compositionally biased region" description="Polar residues" evidence="1">
    <location>
        <begin position="1297"/>
        <end position="1307"/>
    </location>
</feature>
<feature type="compositionally biased region" description="Basic and acidic residues" evidence="1">
    <location>
        <begin position="1252"/>
        <end position="1264"/>
    </location>
</feature>
<feature type="region of interest" description="Disordered" evidence="1">
    <location>
        <begin position="882"/>
        <end position="946"/>
    </location>
</feature>
<feature type="compositionally biased region" description="Low complexity" evidence="1">
    <location>
        <begin position="825"/>
        <end position="841"/>
    </location>
</feature>
<proteinExistence type="predicted"/>
<reference evidence="2 4" key="2">
    <citation type="journal article" date="2013" name="Nature">
        <title>Insights into bilaterian evolution from three spiralian genomes.</title>
        <authorList>
            <person name="Simakov O."/>
            <person name="Marletaz F."/>
            <person name="Cho S.J."/>
            <person name="Edsinger-Gonzales E."/>
            <person name="Havlak P."/>
            <person name="Hellsten U."/>
            <person name="Kuo D.H."/>
            <person name="Larsson T."/>
            <person name="Lv J."/>
            <person name="Arendt D."/>
            <person name="Savage R."/>
            <person name="Osoegawa K."/>
            <person name="de Jong P."/>
            <person name="Grimwood J."/>
            <person name="Chapman J.A."/>
            <person name="Shapiro H."/>
            <person name="Aerts A."/>
            <person name="Otillar R.P."/>
            <person name="Terry A.Y."/>
            <person name="Boore J.L."/>
            <person name="Grigoriev I.V."/>
            <person name="Lindberg D.R."/>
            <person name="Seaver E.C."/>
            <person name="Weisblat D.A."/>
            <person name="Putnam N.H."/>
            <person name="Rokhsar D.S."/>
        </authorList>
    </citation>
    <scope>NUCLEOTIDE SEQUENCE</scope>
    <source>
        <strain evidence="2 4">I ESC-2004</strain>
    </source>
</reference>
<evidence type="ECO:0000313" key="3">
    <source>
        <dbReference type="EnsemblMetazoa" id="CapteP200071"/>
    </source>
</evidence>
<dbReference type="OMA" id="RQDQSPH"/>
<feature type="region of interest" description="Disordered" evidence="1">
    <location>
        <begin position="740"/>
        <end position="809"/>
    </location>
</feature>
<feature type="region of interest" description="Disordered" evidence="1">
    <location>
        <begin position="637"/>
        <end position="728"/>
    </location>
</feature>
<organism evidence="2">
    <name type="scientific">Capitella teleta</name>
    <name type="common">Polychaete worm</name>
    <dbReference type="NCBI Taxonomy" id="283909"/>
    <lineage>
        <taxon>Eukaryota</taxon>
        <taxon>Metazoa</taxon>
        <taxon>Spiralia</taxon>
        <taxon>Lophotrochozoa</taxon>
        <taxon>Annelida</taxon>
        <taxon>Polychaeta</taxon>
        <taxon>Sedentaria</taxon>
        <taxon>Scolecida</taxon>
        <taxon>Capitellidae</taxon>
        <taxon>Capitella</taxon>
    </lineage>
</organism>
<feature type="region of interest" description="Disordered" evidence="1">
    <location>
        <begin position="316"/>
        <end position="374"/>
    </location>
</feature>
<protein>
    <submittedName>
        <fullName evidence="2 3">Uncharacterized protein</fullName>
    </submittedName>
</protein>
<feature type="compositionally biased region" description="Low complexity" evidence="1">
    <location>
        <begin position="784"/>
        <end position="805"/>
    </location>
</feature>
<dbReference type="EMBL" id="AMQN01011613">
    <property type="status" value="NOT_ANNOTATED_CDS"/>
    <property type="molecule type" value="Genomic_DNA"/>
</dbReference>
<feature type="compositionally biased region" description="Basic and acidic residues" evidence="1">
    <location>
        <begin position="498"/>
        <end position="509"/>
    </location>
</feature>
<feature type="compositionally biased region" description="Polar residues" evidence="1">
    <location>
        <begin position="255"/>
        <end position="267"/>
    </location>
</feature>
<feature type="compositionally biased region" description="Acidic residues" evidence="1">
    <location>
        <begin position="933"/>
        <end position="942"/>
    </location>
</feature>
<feature type="region of interest" description="Disordered" evidence="1">
    <location>
        <begin position="1096"/>
        <end position="1116"/>
    </location>
</feature>
<evidence type="ECO:0000313" key="2">
    <source>
        <dbReference type="EMBL" id="ELT95872.1"/>
    </source>
</evidence>
<name>R7TQN8_CAPTE</name>
<feature type="region of interest" description="Disordered" evidence="1">
    <location>
        <begin position="825"/>
        <end position="851"/>
    </location>
</feature>
<feature type="compositionally biased region" description="Polar residues" evidence="1">
    <location>
        <begin position="348"/>
        <end position="373"/>
    </location>
</feature>
<dbReference type="OrthoDB" id="6077228at2759"/>
<feature type="region of interest" description="Disordered" evidence="1">
    <location>
        <begin position="999"/>
        <end position="1064"/>
    </location>
</feature>
<dbReference type="Proteomes" id="UP000014760">
    <property type="component" value="Unassembled WGS sequence"/>
</dbReference>
<feature type="compositionally biased region" description="Basic residues" evidence="1">
    <location>
        <begin position="557"/>
        <end position="571"/>
    </location>
</feature>
<feature type="compositionally biased region" description="Low complexity" evidence="1">
    <location>
        <begin position="1221"/>
        <end position="1251"/>
    </location>
</feature>
<dbReference type="EMBL" id="KB308980">
    <property type="protein sequence ID" value="ELT95872.1"/>
    <property type="molecule type" value="Genomic_DNA"/>
</dbReference>
<feature type="region of interest" description="Disordered" evidence="1">
    <location>
        <begin position="255"/>
        <end position="298"/>
    </location>
</feature>